<organism evidence="1 2">
    <name type="scientific">Meloidogyne enterolobii</name>
    <name type="common">Root-knot nematode worm</name>
    <name type="synonym">Meloidogyne mayaguensis</name>
    <dbReference type="NCBI Taxonomy" id="390850"/>
    <lineage>
        <taxon>Eukaryota</taxon>
        <taxon>Metazoa</taxon>
        <taxon>Ecdysozoa</taxon>
        <taxon>Nematoda</taxon>
        <taxon>Chromadorea</taxon>
        <taxon>Rhabditida</taxon>
        <taxon>Tylenchina</taxon>
        <taxon>Tylenchomorpha</taxon>
        <taxon>Tylenchoidea</taxon>
        <taxon>Meloidogynidae</taxon>
        <taxon>Meloidogyninae</taxon>
        <taxon>Meloidogyne</taxon>
    </lineage>
</organism>
<protein>
    <submittedName>
        <fullName evidence="1">Uncharacterized protein</fullName>
    </submittedName>
</protein>
<accession>A0A6V7W385</accession>
<evidence type="ECO:0000313" key="1">
    <source>
        <dbReference type="EMBL" id="CAD2181603.1"/>
    </source>
</evidence>
<sequence length="41" mass="5063">MISISILHNYANRINKQEILSMYERLTTNIKYMFWWTLLVN</sequence>
<name>A0A6V7W385_MELEN</name>
<comment type="caution">
    <text evidence="1">The sequence shown here is derived from an EMBL/GenBank/DDBJ whole genome shotgun (WGS) entry which is preliminary data.</text>
</comment>
<evidence type="ECO:0000313" key="2">
    <source>
        <dbReference type="Proteomes" id="UP000580250"/>
    </source>
</evidence>
<gene>
    <name evidence="1" type="ORF">MENT_LOCUS33759</name>
</gene>
<dbReference type="Proteomes" id="UP000580250">
    <property type="component" value="Unassembled WGS sequence"/>
</dbReference>
<dbReference type="AlphaFoldDB" id="A0A6V7W385"/>
<dbReference type="EMBL" id="CAJEWN010000405">
    <property type="protein sequence ID" value="CAD2181603.1"/>
    <property type="molecule type" value="Genomic_DNA"/>
</dbReference>
<reference evidence="1 2" key="1">
    <citation type="submission" date="2020-08" db="EMBL/GenBank/DDBJ databases">
        <authorList>
            <person name="Koutsovoulos G."/>
            <person name="Danchin GJ E."/>
        </authorList>
    </citation>
    <scope>NUCLEOTIDE SEQUENCE [LARGE SCALE GENOMIC DNA]</scope>
</reference>
<proteinExistence type="predicted"/>